<name>A0A2P2NYL5_RHIMU</name>
<sequence>MYKGNLDEMTSSNKMKRKNRYGILLKLYWYRKALCSFSLLYHQRRSSFEKITVCPFQY</sequence>
<dbReference type="AlphaFoldDB" id="A0A2P2NYL5"/>
<accession>A0A2P2NYL5</accession>
<protein>
    <submittedName>
        <fullName evidence="1">Uncharacterized protein</fullName>
    </submittedName>
</protein>
<reference evidence="1" key="1">
    <citation type="submission" date="2018-02" db="EMBL/GenBank/DDBJ databases">
        <title>Rhizophora mucronata_Transcriptome.</title>
        <authorList>
            <person name="Meera S.P."/>
            <person name="Sreeshan A."/>
            <person name="Augustine A."/>
        </authorList>
    </citation>
    <scope>NUCLEOTIDE SEQUENCE</scope>
    <source>
        <tissue evidence="1">Leaf</tissue>
    </source>
</reference>
<dbReference type="EMBL" id="GGEC01067123">
    <property type="protein sequence ID" value="MBX47607.1"/>
    <property type="molecule type" value="Transcribed_RNA"/>
</dbReference>
<evidence type="ECO:0000313" key="1">
    <source>
        <dbReference type="EMBL" id="MBX47607.1"/>
    </source>
</evidence>
<proteinExistence type="predicted"/>
<organism evidence="1">
    <name type="scientific">Rhizophora mucronata</name>
    <name type="common">Asiatic mangrove</name>
    <dbReference type="NCBI Taxonomy" id="61149"/>
    <lineage>
        <taxon>Eukaryota</taxon>
        <taxon>Viridiplantae</taxon>
        <taxon>Streptophyta</taxon>
        <taxon>Embryophyta</taxon>
        <taxon>Tracheophyta</taxon>
        <taxon>Spermatophyta</taxon>
        <taxon>Magnoliopsida</taxon>
        <taxon>eudicotyledons</taxon>
        <taxon>Gunneridae</taxon>
        <taxon>Pentapetalae</taxon>
        <taxon>rosids</taxon>
        <taxon>fabids</taxon>
        <taxon>Malpighiales</taxon>
        <taxon>Rhizophoraceae</taxon>
        <taxon>Rhizophora</taxon>
    </lineage>
</organism>